<keyword evidence="2" id="KW-0488">Methylation</keyword>
<dbReference type="EMBL" id="JARIHO010000006">
    <property type="protein sequence ID" value="KAJ7359154.1"/>
    <property type="molecule type" value="Genomic_DNA"/>
</dbReference>
<proteinExistence type="inferred from homology"/>
<protein>
    <submittedName>
        <fullName evidence="5">Small GTPase Cdc42</fullName>
    </submittedName>
</protein>
<gene>
    <name evidence="5" type="ORF">DFH08DRAFT_1037392</name>
</gene>
<comment type="caution">
    <text evidence="5">The sequence shown here is derived from an EMBL/GenBank/DDBJ whole genome shotgun (WGS) entry which is preliminary data.</text>
</comment>
<reference evidence="5" key="1">
    <citation type="submission" date="2023-03" db="EMBL/GenBank/DDBJ databases">
        <title>Massive genome expansion in bonnet fungi (Mycena s.s.) driven by repeated elements and novel gene families across ecological guilds.</title>
        <authorList>
            <consortium name="Lawrence Berkeley National Laboratory"/>
            <person name="Harder C.B."/>
            <person name="Miyauchi S."/>
            <person name="Viragh M."/>
            <person name="Kuo A."/>
            <person name="Thoen E."/>
            <person name="Andreopoulos B."/>
            <person name="Lu D."/>
            <person name="Skrede I."/>
            <person name="Drula E."/>
            <person name="Henrissat B."/>
            <person name="Morin E."/>
            <person name="Kohler A."/>
            <person name="Barry K."/>
            <person name="LaButti K."/>
            <person name="Morin E."/>
            <person name="Salamov A."/>
            <person name="Lipzen A."/>
            <person name="Mereny Z."/>
            <person name="Hegedus B."/>
            <person name="Baldrian P."/>
            <person name="Stursova M."/>
            <person name="Weitz H."/>
            <person name="Taylor A."/>
            <person name="Grigoriev I.V."/>
            <person name="Nagy L.G."/>
            <person name="Martin F."/>
            <person name="Kauserud H."/>
        </authorList>
    </citation>
    <scope>NUCLEOTIDE SEQUENCE</scope>
    <source>
        <strain evidence="5">CBHHK002</strain>
    </source>
</reference>
<organism evidence="5 6">
    <name type="scientific">Mycena albidolilacea</name>
    <dbReference type="NCBI Taxonomy" id="1033008"/>
    <lineage>
        <taxon>Eukaryota</taxon>
        <taxon>Fungi</taxon>
        <taxon>Dikarya</taxon>
        <taxon>Basidiomycota</taxon>
        <taxon>Agaricomycotina</taxon>
        <taxon>Agaricomycetes</taxon>
        <taxon>Agaricomycetidae</taxon>
        <taxon>Agaricales</taxon>
        <taxon>Marasmiineae</taxon>
        <taxon>Mycenaceae</taxon>
        <taxon>Mycena</taxon>
    </lineage>
</organism>
<dbReference type="NCBIfam" id="TIGR00231">
    <property type="entry name" value="small_GTP"/>
    <property type="match status" value="1"/>
</dbReference>
<dbReference type="AlphaFoldDB" id="A0AAD7AI63"/>
<dbReference type="PROSITE" id="PS51419">
    <property type="entry name" value="RAB"/>
    <property type="match status" value="1"/>
</dbReference>
<dbReference type="GO" id="GO:0007264">
    <property type="term" value="P:small GTPase-mediated signal transduction"/>
    <property type="evidence" value="ECO:0007669"/>
    <property type="project" value="InterPro"/>
</dbReference>
<evidence type="ECO:0000313" key="6">
    <source>
        <dbReference type="Proteomes" id="UP001218218"/>
    </source>
</evidence>
<dbReference type="FunFam" id="3.40.50.300:FF:001179">
    <property type="entry name" value="Rho family GTPase"/>
    <property type="match status" value="1"/>
</dbReference>
<evidence type="ECO:0000256" key="4">
    <source>
        <dbReference type="ARBA" id="ARBA00023134"/>
    </source>
</evidence>
<dbReference type="GO" id="GO:0005525">
    <property type="term" value="F:GTP binding"/>
    <property type="evidence" value="ECO:0007669"/>
    <property type="project" value="UniProtKB-KW"/>
</dbReference>
<keyword evidence="3" id="KW-0547">Nucleotide-binding</keyword>
<comment type="similarity">
    <text evidence="1">Belongs to the small GTPase superfamily. Rho family.</text>
</comment>
<evidence type="ECO:0000256" key="3">
    <source>
        <dbReference type="ARBA" id="ARBA00022741"/>
    </source>
</evidence>
<keyword evidence="4" id="KW-0342">GTP-binding</keyword>
<dbReference type="Gene3D" id="3.40.50.300">
    <property type="entry name" value="P-loop containing nucleotide triphosphate hydrolases"/>
    <property type="match status" value="1"/>
</dbReference>
<dbReference type="SUPFAM" id="SSF52540">
    <property type="entry name" value="P-loop containing nucleoside triphosphate hydrolases"/>
    <property type="match status" value="1"/>
</dbReference>
<keyword evidence="6" id="KW-1185">Reference proteome</keyword>
<name>A0AAD7AI63_9AGAR</name>
<dbReference type="SMART" id="SM00173">
    <property type="entry name" value="RAS"/>
    <property type="match status" value="1"/>
</dbReference>
<sequence length="215" mass="24104">MPLQGVKKVVLIGDGAVGKSCMIVSHTTNAFPGDYVPFVCDAPHTTVKIKEETHELALWDTAGLFQQLVLLLSDEPLLGKDDYDRLRPLSYPQTDVFLICFKVTWPISFENIRDKWYPEMRHYCPDVPFLVVATQIDLRDDSEALAKSAGQQKRQVSTEEGERLAYELGAAKYVECSAVTQKGLKNVFDEALIASLSEGPVYNRNHKRGVKCIIL</sequence>
<dbReference type="GO" id="GO:0003924">
    <property type="term" value="F:GTPase activity"/>
    <property type="evidence" value="ECO:0007669"/>
    <property type="project" value="InterPro"/>
</dbReference>
<dbReference type="PANTHER" id="PTHR24072">
    <property type="entry name" value="RHO FAMILY GTPASE"/>
    <property type="match status" value="1"/>
</dbReference>
<evidence type="ECO:0000256" key="2">
    <source>
        <dbReference type="ARBA" id="ARBA00022481"/>
    </source>
</evidence>
<dbReference type="Proteomes" id="UP001218218">
    <property type="component" value="Unassembled WGS sequence"/>
</dbReference>
<evidence type="ECO:0000313" key="5">
    <source>
        <dbReference type="EMBL" id="KAJ7359154.1"/>
    </source>
</evidence>
<accession>A0AAD7AI63</accession>
<dbReference type="SMART" id="SM00174">
    <property type="entry name" value="RHO"/>
    <property type="match status" value="1"/>
</dbReference>
<dbReference type="Pfam" id="PF00071">
    <property type="entry name" value="Ras"/>
    <property type="match status" value="1"/>
</dbReference>
<dbReference type="PROSITE" id="PS51420">
    <property type="entry name" value="RHO"/>
    <property type="match status" value="1"/>
</dbReference>
<dbReference type="InterPro" id="IPR001806">
    <property type="entry name" value="Small_GTPase"/>
</dbReference>
<dbReference type="InterPro" id="IPR003578">
    <property type="entry name" value="Small_GTPase_Rho"/>
</dbReference>
<dbReference type="SMART" id="SM00175">
    <property type="entry name" value="RAB"/>
    <property type="match status" value="1"/>
</dbReference>
<evidence type="ECO:0000256" key="1">
    <source>
        <dbReference type="ARBA" id="ARBA00010142"/>
    </source>
</evidence>
<dbReference type="InterPro" id="IPR027417">
    <property type="entry name" value="P-loop_NTPase"/>
</dbReference>
<dbReference type="PRINTS" id="PR00449">
    <property type="entry name" value="RASTRNSFRMNG"/>
</dbReference>
<dbReference type="InterPro" id="IPR005225">
    <property type="entry name" value="Small_GTP-bd"/>
</dbReference>
<dbReference type="PROSITE" id="PS51421">
    <property type="entry name" value="RAS"/>
    <property type="match status" value="1"/>
</dbReference>